<comment type="caution">
    <text evidence="3">The sequence shown here is derived from an EMBL/GenBank/DDBJ whole genome shotgun (WGS) entry which is preliminary data.</text>
</comment>
<proteinExistence type="predicted"/>
<name>X1DP89_9ZZZZ</name>
<dbReference type="PANTHER" id="PTHR42983">
    <property type="entry name" value="DINITROGENASE IRON-MOLYBDENUM COFACTOR PROTEIN-RELATED"/>
    <property type="match status" value="1"/>
</dbReference>
<evidence type="ECO:0000259" key="2">
    <source>
        <dbReference type="Pfam" id="PF02579"/>
    </source>
</evidence>
<evidence type="ECO:0000256" key="1">
    <source>
        <dbReference type="SAM" id="MobiDB-lite"/>
    </source>
</evidence>
<accession>X1DP89</accession>
<sequence>VDSGSKNILSQELVEPPPHEPGVLPKWLAGLHVELIIASGMGQRAQQLFAQNNIKVVIGASDKSPEELVSAYLENTLETGDNICDH</sequence>
<dbReference type="InterPro" id="IPR003731">
    <property type="entry name" value="Di-Nase_FeMo-co_biosynth"/>
</dbReference>
<dbReference type="SUPFAM" id="SSF53146">
    <property type="entry name" value="Nitrogenase accessory factor-like"/>
    <property type="match status" value="1"/>
</dbReference>
<protein>
    <recommendedName>
        <fullName evidence="2">Dinitrogenase iron-molybdenum cofactor biosynthesis domain-containing protein</fullName>
    </recommendedName>
</protein>
<organism evidence="3">
    <name type="scientific">marine sediment metagenome</name>
    <dbReference type="NCBI Taxonomy" id="412755"/>
    <lineage>
        <taxon>unclassified sequences</taxon>
        <taxon>metagenomes</taxon>
        <taxon>ecological metagenomes</taxon>
    </lineage>
</organism>
<feature type="domain" description="Dinitrogenase iron-molybdenum cofactor biosynthesis" evidence="2">
    <location>
        <begin position="2"/>
        <end position="73"/>
    </location>
</feature>
<evidence type="ECO:0000313" key="3">
    <source>
        <dbReference type="EMBL" id="GAG98251.1"/>
    </source>
</evidence>
<dbReference type="Pfam" id="PF02579">
    <property type="entry name" value="Nitro_FeMo-Co"/>
    <property type="match status" value="1"/>
</dbReference>
<feature type="non-terminal residue" evidence="3">
    <location>
        <position position="1"/>
    </location>
</feature>
<reference evidence="3" key="1">
    <citation type="journal article" date="2014" name="Front. Microbiol.">
        <title>High frequency of phylogenetically diverse reductive dehalogenase-homologous genes in deep subseafloor sedimentary metagenomes.</title>
        <authorList>
            <person name="Kawai M."/>
            <person name="Futagami T."/>
            <person name="Toyoda A."/>
            <person name="Takaki Y."/>
            <person name="Nishi S."/>
            <person name="Hori S."/>
            <person name="Arai W."/>
            <person name="Tsubouchi T."/>
            <person name="Morono Y."/>
            <person name="Uchiyama I."/>
            <person name="Ito T."/>
            <person name="Fujiyama A."/>
            <person name="Inagaki F."/>
            <person name="Takami H."/>
        </authorList>
    </citation>
    <scope>NUCLEOTIDE SEQUENCE</scope>
    <source>
        <strain evidence="3">Expedition CK06-06</strain>
    </source>
</reference>
<dbReference type="EMBL" id="BART01029191">
    <property type="protein sequence ID" value="GAG98251.1"/>
    <property type="molecule type" value="Genomic_DNA"/>
</dbReference>
<dbReference type="PANTHER" id="PTHR42983:SF1">
    <property type="entry name" value="IRON-MOLYBDENUM PROTEIN"/>
    <property type="match status" value="1"/>
</dbReference>
<feature type="compositionally biased region" description="Polar residues" evidence="1">
    <location>
        <begin position="1"/>
        <end position="10"/>
    </location>
</feature>
<dbReference type="Gene3D" id="3.30.420.130">
    <property type="entry name" value="Dinitrogenase iron-molybdenum cofactor biosynthesis domain"/>
    <property type="match status" value="1"/>
</dbReference>
<dbReference type="AlphaFoldDB" id="X1DP89"/>
<gene>
    <name evidence="3" type="ORF">S01H4_51295</name>
</gene>
<feature type="region of interest" description="Disordered" evidence="1">
    <location>
        <begin position="1"/>
        <end position="20"/>
    </location>
</feature>
<dbReference type="InterPro" id="IPR036105">
    <property type="entry name" value="DiNase_FeMo-co_biosyn_sf"/>
</dbReference>